<evidence type="ECO:0000259" key="1">
    <source>
        <dbReference type="Pfam" id="PF02558"/>
    </source>
</evidence>
<dbReference type="Pfam" id="PF02558">
    <property type="entry name" value="ApbA"/>
    <property type="match status" value="1"/>
</dbReference>
<keyword evidence="4" id="KW-1185">Reference proteome</keyword>
<dbReference type="Pfam" id="PF08546">
    <property type="entry name" value="ApbA_C"/>
    <property type="match status" value="1"/>
</dbReference>
<reference evidence="3 4" key="1">
    <citation type="submission" date="2023-09" db="EMBL/GenBank/DDBJ databases">
        <title>Pangenome analysis of Batrachochytrium dendrobatidis and related Chytrids.</title>
        <authorList>
            <person name="Yacoub M.N."/>
            <person name="Stajich J.E."/>
            <person name="James T.Y."/>
        </authorList>
    </citation>
    <scope>NUCLEOTIDE SEQUENCE [LARGE SCALE GENOMIC DNA]</scope>
    <source>
        <strain evidence="3 4">JEL0888</strain>
    </source>
</reference>
<dbReference type="InterPro" id="IPR008927">
    <property type="entry name" value="6-PGluconate_DH-like_C_sf"/>
</dbReference>
<proteinExistence type="predicted"/>
<name>A0ABR4NE55_9FUNG</name>
<dbReference type="InterPro" id="IPR013332">
    <property type="entry name" value="KPR_N"/>
</dbReference>
<feature type="domain" description="Ketopantoate reductase N-terminal" evidence="1">
    <location>
        <begin position="7"/>
        <end position="169"/>
    </location>
</feature>
<protein>
    <recommendedName>
        <fullName evidence="5">2-dehydropantoate 2-reductase</fullName>
    </recommendedName>
</protein>
<dbReference type="SUPFAM" id="SSF48179">
    <property type="entry name" value="6-phosphogluconate dehydrogenase C-terminal domain-like"/>
    <property type="match status" value="1"/>
</dbReference>
<dbReference type="EMBL" id="JADGIZ020000009">
    <property type="protein sequence ID" value="KAL2917825.1"/>
    <property type="molecule type" value="Genomic_DNA"/>
</dbReference>
<dbReference type="InterPro" id="IPR013752">
    <property type="entry name" value="KPA_reductase"/>
</dbReference>
<dbReference type="Gene3D" id="3.40.50.720">
    <property type="entry name" value="NAD(P)-binding Rossmann-like Domain"/>
    <property type="match status" value="1"/>
</dbReference>
<dbReference type="InterPro" id="IPR013328">
    <property type="entry name" value="6PGD_dom2"/>
</dbReference>
<gene>
    <name evidence="3" type="ORF">HK105_202698</name>
</gene>
<evidence type="ECO:0000259" key="2">
    <source>
        <dbReference type="Pfam" id="PF08546"/>
    </source>
</evidence>
<sequence>MSQSRHILVVGAGAVGAFYGARLHDEQRGVLVSAVCRSNYAAVSSAGFRIESLQFGTSTWRPHGVFRSCADAAASGIRFDAIVVATKALPDVRDDSVDLDPLFQQPHHGHAGRVPTIVLIQNGFGVEWPYRARFPAAPILSAITVVSCQQTQPGVIVHNKWTRISIGPFFTSDEKPAVWAARPENAAAVADANARSAQFVADLAAGGIRDSENFDATEIQLVRWHKLAINATFNPTSILSGGLSNPEQLLDDQLEEQARGCILEILNAGPVVLGAPFPPHLATADALLASTKRNRLGAKPSMLVDWEAGRPLEIEVILANPLKLARQCGVEMPRIQTIYALIRSASRRQQQKLKEEHARQGAAGSKL</sequence>
<comment type="caution">
    <text evidence="3">The sequence shown here is derived from an EMBL/GenBank/DDBJ whole genome shotgun (WGS) entry which is preliminary data.</text>
</comment>
<evidence type="ECO:0000313" key="3">
    <source>
        <dbReference type="EMBL" id="KAL2917825.1"/>
    </source>
</evidence>
<dbReference type="PANTHER" id="PTHR21708">
    <property type="entry name" value="PROBABLE 2-DEHYDROPANTOATE 2-REDUCTASE"/>
    <property type="match status" value="1"/>
</dbReference>
<feature type="domain" description="Ketopantoate reductase C-terminal" evidence="2">
    <location>
        <begin position="219"/>
        <end position="344"/>
    </location>
</feature>
<organism evidence="3 4">
    <name type="scientific">Polyrhizophydium stewartii</name>
    <dbReference type="NCBI Taxonomy" id="2732419"/>
    <lineage>
        <taxon>Eukaryota</taxon>
        <taxon>Fungi</taxon>
        <taxon>Fungi incertae sedis</taxon>
        <taxon>Chytridiomycota</taxon>
        <taxon>Chytridiomycota incertae sedis</taxon>
        <taxon>Chytridiomycetes</taxon>
        <taxon>Rhizophydiales</taxon>
        <taxon>Rhizophydiales incertae sedis</taxon>
        <taxon>Polyrhizophydium</taxon>
    </lineage>
</organism>
<accession>A0ABR4NE55</accession>
<dbReference type="PANTHER" id="PTHR21708:SF26">
    <property type="entry name" value="2-DEHYDROPANTOATE 2-REDUCTASE"/>
    <property type="match status" value="1"/>
</dbReference>
<dbReference type="Proteomes" id="UP001527925">
    <property type="component" value="Unassembled WGS sequence"/>
</dbReference>
<dbReference type="InterPro" id="IPR051402">
    <property type="entry name" value="KPR-Related"/>
</dbReference>
<evidence type="ECO:0008006" key="5">
    <source>
        <dbReference type="Google" id="ProtNLM"/>
    </source>
</evidence>
<evidence type="ECO:0000313" key="4">
    <source>
        <dbReference type="Proteomes" id="UP001527925"/>
    </source>
</evidence>
<dbReference type="Gene3D" id="1.10.1040.10">
    <property type="entry name" value="N-(1-d-carboxylethyl)-l-norvaline Dehydrogenase, domain 2"/>
    <property type="match status" value="1"/>
</dbReference>